<feature type="domain" description="Serpin" evidence="6">
    <location>
        <begin position="440"/>
        <end position="785"/>
    </location>
</feature>
<dbReference type="InterPro" id="IPR036186">
    <property type="entry name" value="Serpin_sf"/>
</dbReference>
<feature type="signal peptide" evidence="5">
    <location>
        <begin position="1"/>
        <end position="18"/>
    </location>
</feature>
<dbReference type="eggNOG" id="KOG2392">
    <property type="taxonomic scope" value="Eukaryota"/>
</dbReference>
<dbReference type="SUPFAM" id="SSF56574">
    <property type="entry name" value="Serpins"/>
    <property type="match status" value="2"/>
</dbReference>
<evidence type="ECO:0000256" key="5">
    <source>
        <dbReference type="SAM" id="SignalP"/>
    </source>
</evidence>
<organism>
    <name type="scientific">Culex quinquefasciatus</name>
    <name type="common">Southern house mosquito</name>
    <name type="synonym">Culex pungens</name>
    <dbReference type="NCBI Taxonomy" id="7176"/>
    <lineage>
        <taxon>Eukaryota</taxon>
        <taxon>Metazoa</taxon>
        <taxon>Ecdysozoa</taxon>
        <taxon>Arthropoda</taxon>
        <taxon>Hexapoda</taxon>
        <taxon>Insecta</taxon>
        <taxon>Pterygota</taxon>
        <taxon>Neoptera</taxon>
        <taxon>Endopterygota</taxon>
        <taxon>Diptera</taxon>
        <taxon>Nematocera</taxon>
        <taxon>Culicoidea</taxon>
        <taxon>Culicidae</taxon>
        <taxon>Culicinae</taxon>
        <taxon>Culicini</taxon>
        <taxon>Culex</taxon>
        <taxon>Culex</taxon>
    </lineage>
</organism>
<dbReference type="InParanoid" id="B0WIB3"/>
<name>B0WIB3_CULQU</name>
<dbReference type="VEuPathDB" id="VectorBase:CQUJHB009940"/>
<dbReference type="OMA" id="IFAIMEN"/>
<keyword evidence="9" id="KW-1185">Reference proteome</keyword>
<dbReference type="Pfam" id="PF00079">
    <property type="entry name" value="Serpin"/>
    <property type="match status" value="2"/>
</dbReference>
<dbReference type="OrthoDB" id="671595at2759"/>
<dbReference type="PROSITE" id="PS00284">
    <property type="entry name" value="SERPIN"/>
    <property type="match status" value="1"/>
</dbReference>
<dbReference type="HOGENOM" id="CLU_356888_0_0_1"/>
<sequence length="786" mass="89618">MLLFQALFLFAAFASSTTQQDLFTTDFVWDVVKTSFHERQNMVLSPFVIRAGMTMMASSVNSHFTMQKLSQKLRLQGVSMAAVLEQFRRRLQLLAMDRDVRIGTKVYVYGTSDLNPNFAAGVRYFNAGVEKRAQLEVGQLAREANDWANWTTSGMVTRVVKSSDIRDNTRLVLLNAITFRSEWQHRFELKNTRKELFYSTGTGQPFMTDMMNLRSIELPYGYYEPLNALSIELPFKTGSDYSLVVIIPVDKSGNLTQLVQNLDHETFKKIQNSRIKQSVHVKLPRIKLTAEVNVNDVFRKLHLTAPFEWSVFQVFKDEKLALDKAMQSVSVEIDERGARAAAVSSMSFTSRSATPTFYADHPFLYAIVKKSQQYPLFPSYHLQLSVETTVSALLLVRMKVSVRSNRVLACVVLFACAATHIQGYAIEGQDFATRSTKFTLDFFRKSFNANENTVMSPISVQSTLALLYHVASENAATDMQRILELPPTADQLIPDLRRFLGRTNNNVLKMVSKVYHSQEELNPEFLPVLQEALDVQVESTDFTQKQQVADSVNQWVDHSTNGMITDLINPDDIRDDEQVILLTAITLNARWEIPFMTVPWKRTFHFVNGDREIDMMTEMDDYSYAEVDNLKVLEIPYEEHTDLSMVMIMPTKESLEDLMKRFNMKLYKKLNSAMRVTKGNIEIPKFTINSKIPAKDIMEKMGLGSVFGVDAFDVFVKKGAQLSELRQRAVINVFEGGTTAAAVTEGRIVLLSGPSYEFIADRPFVYLIRRQSTEEIFFIGHFSHHE</sequence>
<dbReference type="PANTHER" id="PTHR11461">
    <property type="entry name" value="SERINE PROTEASE INHIBITOR, SERPIN"/>
    <property type="match status" value="1"/>
</dbReference>
<evidence type="ECO:0000256" key="1">
    <source>
        <dbReference type="ARBA" id="ARBA00009500"/>
    </source>
</evidence>
<dbReference type="VEuPathDB" id="VectorBase:CQUJHB013288"/>
<evidence type="ECO:0000313" key="8">
    <source>
        <dbReference type="EnsemblMetazoa" id="CPIJ007024-PA"/>
    </source>
</evidence>
<reference evidence="8" key="2">
    <citation type="submission" date="2020-05" db="UniProtKB">
        <authorList>
            <consortium name="EnsemblMetazoa"/>
        </authorList>
    </citation>
    <scope>IDENTIFICATION</scope>
    <source>
        <strain evidence="8">JHB</strain>
    </source>
</reference>
<dbReference type="Gene3D" id="3.30.497.10">
    <property type="entry name" value="Antithrombin, subunit I, domain 2"/>
    <property type="match status" value="2"/>
</dbReference>
<dbReference type="Gene3D" id="2.30.39.10">
    <property type="entry name" value="Alpha-1-antitrypsin, domain 1"/>
    <property type="match status" value="2"/>
</dbReference>
<dbReference type="PANTHER" id="PTHR11461:SF211">
    <property type="entry name" value="GH10112P-RELATED"/>
    <property type="match status" value="1"/>
</dbReference>
<dbReference type="GO" id="GO:0005615">
    <property type="term" value="C:extracellular space"/>
    <property type="evidence" value="ECO:0007669"/>
    <property type="project" value="InterPro"/>
</dbReference>
<keyword evidence="5" id="KW-0732">Signal</keyword>
<dbReference type="EnsemblMetazoa" id="CPIJ007024-RA">
    <property type="protein sequence ID" value="CPIJ007024-PA"/>
    <property type="gene ID" value="CPIJ007024"/>
</dbReference>
<dbReference type="InterPro" id="IPR042185">
    <property type="entry name" value="Serpin_sf_2"/>
</dbReference>
<dbReference type="InterPro" id="IPR023795">
    <property type="entry name" value="Serpin_CS"/>
</dbReference>
<keyword evidence="3" id="KW-0722">Serine protease inhibitor</keyword>
<gene>
    <name evidence="8" type="primary">6038697</name>
    <name evidence="7" type="ORF">CpipJ_CPIJ007024</name>
</gene>
<dbReference type="InterPro" id="IPR042178">
    <property type="entry name" value="Serpin_sf_1"/>
</dbReference>
<dbReference type="CDD" id="cd19599">
    <property type="entry name" value="serpin18-like_insects"/>
    <property type="match status" value="1"/>
</dbReference>
<evidence type="ECO:0000313" key="7">
    <source>
        <dbReference type="EMBL" id="EDS28339.1"/>
    </source>
</evidence>
<dbReference type="STRING" id="7176.B0WIB3"/>
<evidence type="ECO:0000259" key="6">
    <source>
        <dbReference type="SMART" id="SM00093"/>
    </source>
</evidence>
<evidence type="ECO:0000256" key="3">
    <source>
        <dbReference type="ARBA" id="ARBA00022900"/>
    </source>
</evidence>
<proteinExistence type="inferred from homology"/>
<dbReference type="CDD" id="cd00172">
    <property type="entry name" value="serpin"/>
    <property type="match status" value="1"/>
</dbReference>
<dbReference type="VEuPathDB" id="VectorBase:CPIJ007024"/>
<dbReference type="AlphaFoldDB" id="B0WIB3"/>
<dbReference type="SMART" id="SM00093">
    <property type="entry name" value="SERPIN"/>
    <property type="match status" value="2"/>
</dbReference>
<dbReference type="EMBL" id="DS231945">
    <property type="protein sequence ID" value="EDS28339.1"/>
    <property type="molecule type" value="Genomic_DNA"/>
</dbReference>
<dbReference type="InterPro" id="IPR023796">
    <property type="entry name" value="Serpin_dom"/>
</dbReference>
<dbReference type="InterPro" id="IPR000215">
    <property type="entry name" value="Serpin_fam"/>
</dbReference>
<reference evidence="7" key="1">
    <citation type="submission" date="2007-03" db="EMBL/GenBank/DDBJ databases">
        <title>Annotation of Culex pipiens quinquefasciatus.</title>
        <authorList>
            <consortium name="The Broad Institute Genome Sequencing Platform"/>
            <person name="Atkinson P.W."/>
            <person name="Hemingway J."/>
            <person name="Christensen B.M."/>
            <person name="Higgs S."/>
            <person name="Kodira C."/>
            <person name="Hannick L."/>
            <person name="Megy K."/>
            <person name="O'Leary S."/>
            <person name="Pearson M."/>
            <person name="Haas B.J."/>
            <person name="Mauceli E."/>
            <person name="Wortman J.R."/>
            <person name="Lee N.H."/>
            <person name="Guigo R."/>
            <person name="Stanke M."/>
            <person name="Alvarado L."/>
            <person name="Amedeo P."/>
            <person name="Antoine C.H."/>
            <person name="Arensburger P."/>
            <person name="Bidwell S.L."/>
            <person name="Crawford M."/>
            <person name="Camaro F."/>
            <person name="Devon K."/>
            <person name="Engels R."/>
            <person name="Hammond M."/>
            <person name="Howarth C."/>
            <person name="Koehrsen M."/>
            <person name="Lawson D."/>
            <person name="Montgomery P."/>
            <person name="Nene V."/>
            <person name="Nusbaum C."/>
            <person name="Puiu D."/>
            <person name="Romero-Severson J."/>
            <person name="Severson D.W."/>
            <person name="Shumway M."/>
            <person name="Sisk P."/>
            <person name="Stolte C."/>
            <person name="Zeng Q."/>
            <person name="Eisenstadt E."/>
            <person name="Fraser-Liggett C."/>
            <person name="Strausberg R."/>
            <person name="Galagan J."/>
            <person name="Birren B."/>
            <person name="Collins F.H."/>
        </authorList>
    </citation>
    <scope>NUCLEOTIDE SEQUENCE [LARGE SCALE GENOMIC DNA]</scope>
    <source>
        <strain evidence="7">JHB</strain>
    </source>
</reference>
<keyword evidence="2" id="KW-0646">Protease inhibitor</keyword>
<feature type="domain" description="Serpin" evidence="6">
    <location>
        <begin position="25"/>
        <end position="378"/>
    </location>
</feature>
<feature type="chain" id="PRO_5011408048" evidence="5">
    <location>
        <begin position="19"/>
        <end position="786"/>
    </location>
</feature>
<evidence type="ECO:0000256" key="2">
    <source>
        <dbReference type="ARBA" id="ARBA00022690"/>
    </source>
</evidence>
<dbReference type="GO" id="GO:0004867">
    <property type="term" value="F:serine-type endopeptidase inhibitor activity"/>
    <property type="evidence" value="ECO:0007669"/>
    <property type="project" value="UniProtKB-KW"/>
</dbReference>
<evidence type="ECO:0000313" key="9">
    <source>
        <dbReference type="Proteomes" id="UP000002320"/>
    </source>
</evidence>
<dbReference type="KEGG" id="cqu:CpipJ_CPIJ007024"/>
<evidence type="ECO:0000256" key="4">
    <source>
        <dbReference type="RuleBase" id="RU000411"/>
    </source>
</evidence>
<comment type="similarity">
    <text evidence="1 4">Belongs to the serpin family.</text>
</comment>
<protein>
    <submittedName>
        <fullName evidence="7">Serine protease inhibitor</fullName>
    </submittedName>
</protein>
<accession>B0WIB3</accession>
<dbReference type="Proteomes" id="UP000002320">
    <property type="component" value="Unassembled WGS sequence"/>
</dbReference>